<dbReference type="PANTHER" id="PTHR43818">
    <property type="entry name" value="BCDNA.GH03377"/>
    <property type="match status" value="1"/>
</dbReference>
<feature type="domain" description="GFO/IDH/MocA-like oxidoreductase" evidence="3">
    <location>
        <begin position="132"/>
        <end position="269"/>
    </location>
</feature>
<dbReference type="GO" id="GO:0000166">
    <property type="term" value="F:nucleotide binding"/>
    <property type="evidence" value="ECO:0007669"/>
    <property type="project" value="InterPro"/>
</dbReference>
<evidence type="ECO:0000313" key="4">
    <source>
        <dbReference type="EMBL" id="AST93422.1"/>
    </source>
</evidence>
<dbReference type="STRING" id="1314751.GCA_001591425_02031"/>
<dbReference type="InterPro" id="IPR000683">
    <property type="entry name" value="Gfo/Idh/MocA-like_OxRdtase_N"/>
</dbReference>
<dbReference type="Gene3D" id="3.30.360.10">
    <property type="entry name" value="Dihydrodipicolinate Reductase, domain 2"/>
    <property type="match status" value="1"/>
</dbReference>
<evidence type="ECO:0008006" key="6">
    <source>
        <dbReference type="Google" id="ProtNLM"/>
    </source>
</evidence>
<dbReference type="Pfam" id="PF22725">
    <property type="entry name" value="GFO_IDH_MocA_C3"/>
    <property type="match status" value="1"/>
</dbReference>
<dbReference type="SUPFAM" id="SSF55347">
    <property type="entry name" value="Glyceraldehyde-3-phosphate dehydrogenase-like, C-terminal domain"/>
    <property type="match status" value="1"/>
</dbReference>
<evidence type="ECO:0000313" key="5">
    <source>
        <dbReference type="Proteomes" id="UP000215224"/>
    </source>
</evidence>
<keyword evidence="5" id="KW-1185">Reference proteome</keyword>
<protein>
    <recommendedName>
        <fullName evidence="6">Gfo/Idh/MocA family oxidoreductase</fullName>
    </recommendedName>
</protein>
<dbReference type="KEGG" id="bcoh:BC6307_20210"/>
<dbReference type="SUPFAM" id="SSF51735">
    <property type="entry name" value="NAD(P)-binding Rossmann-fold domains"/>
    <property type="match status" value="1"/>
</dbReference>
<feature type="domain" description="Gfo/Idh/MocA-like oxidoreductase N-terminal" evidence="2">
    <location>
        <begin position="4"/>
        <end position="123"/>
    </location>
</feature>
<evidence type="ECO:0000256" key="1">
    <source>
        <dbReference type="ARBA" id="ARBA00023002"/>
    </source>
</evidence>
<gene>
    <name evidence="4" type="ORF">BC6307_20210</name>
</gene>
<dbReference type="InterPro" id="IPR036291">
    <property type="entry name" value="NAD(P)-bd_dom_sf"/>
</dbReference>
<dbReference type="GO" id="GO:0016491">
    <property type="term" value="F:oxidoreductase activity"/>
    <property type="evidence" value="ECO:0007669"/>
    <property type="project" value="UniProtKB-KW"/>
</dbReference>
<keyword evidence="1" id="KW-0560">Oxidoreductase</keyword>
<dbReference type="InterPro" id="IPR050463">
    <property type="entry name" value="Gfo/Idh/MocA_oxidrdct_glycsds"/>
</dbReference>
<dbReference type="Pfam" id="PF01408">
    <property type="entry name" value="GFO_IDH_MocA"/>
    <property type="match status" value="1"/>
</dbReference>
<dbReference type="InterPro" id="IPR055170">
    <property type="entry name" value="GFO_IDH_MocA-like_dom"/>
</dbReference>
<dbReference type="EMBL" id="CP018866">
    <property type="protein sequence ID" value="AST93422.1"/>
    <property type="molecule type" value="Genomic_DNA"/>
</dbReference>
<dbReference type="Gene3D" id="3.40.50.720">
    <property type="entry name" value="NAD(P)-binding Rossmann-like Domain"/>
    <property type="match status" value="1"/>
</dbReference>
<organism evidence="4 5">
    <name type="scientific">Sutcliffiella cohnii</name>
    <dbReference type="NCBI Taxonomy" id="33932"/>
    <lineage>
        <taxon>Bacteria</taxon>
        <taxon>Bacillati</taxon>
        <taxon>Bacillota</taxon>
        <taxon>Bacilli</taxon>
        <taxon>Bacillales</taxon>
        <taxon>Bacillaceae</taxon>
        <taxon>Sutcliffiella</taxon>
    </lineage>
</organism>
<sequence>MSKLKIGVVGASWFADLWYLPVLQMHPDVTLSAICSRTGESAKRLAEKYNIENVYIDYKEMFEKENLDGVCIVTPNDSHKDITLAAIEKGLHVICEKPLALNAVEAEEMEKAARASSVVHAINFTYREHPGIQKLLELIKDGLIGNIHEAFFEYTGDYGLNGPPGWRGTISTGGIGGVLQDLGSHLIDVAQYILQDEIITVHGSLSFMEDDRLVNVSKKQSKDQAADSVSFTAHFSNLVRASFYTSWVAPQGNKHQTIDIKLYGSKGSIHLLTCELGTSLRYAMKGEEWREISLEGATPLKWDEKPSEEKFRPWRITNRNEVWKWVDHILGRKDRELATFTSGLSVQRVIDEVIVSAEKKINE</sequence>
<dbReference type="AlphaFoldDB" id="A0A223KVB7"/>
<dbReference type="PANTHER" id="PTHR43818:SF11">
    <property type="entry name" value="BCDNA.GH03377"/>
    <property type="match status" value="1"/>
</dbReference>
<name>A0A223KVB7_9BACI</name>
<accession>A0A223KVB7</accession>
<dbReference type="RefSeq" id="WP_066415492.1">
    <property type="nucleotide sequence ID" value="NZ_CP018866.1"/>
</dbReference>
<evidence type="ECO:0000259" key="2">
    <source>
        <dbReference type="Pfam" id="PF01408"/>
    </source>
</evidence>
<dbReference type="Proteomes" id="UP000215224">
    <property type="component" value="Chromosome"/>
</dbReference>
<proteinExistence type="predicted"/>
<reference evidence="4 5" key="1">
    <citation type="submission" date="2016-12" db="EMBL/GenBank/DDBJ databases">
        <title>The whole genome sequencing and assembly of Bacillus cohnii DSM 6307T strain.</title>
        <authorList>
            <person name="Lee Y.-J."/>
            <person name="Yi H."/>
            <person name="Bahn Y.-S."/>
            <person name="Kim J.F."/>
            <person name="Lee D.-W."/>
        </authorList>
    </citation>
    <scope>NUCLEOTIDE SEQUENCE [LARGE SCALE GENOMIC DNA]</scope>
    <source>
        <strain evidence="4 5">DSM 6307</strain>
    </source>
</reference>
<evidence type="ECO:0000259" key="3">
    <source>
        <dbReference type="Pfam" id="PF22725"/>
    </source>
</evidence>